<evidence type="ECO:0000313" key="3">
    <source>
        <dbReference type="Proteomes" id="UP001390339"/>
    </source>
</evidence>
<dbReference type="SUPFAM" id="SSF47473">
    <property type="entry name" value="EF-hand"/>
    <property type="match status" value="1"/>
</dbReference>
<protein>
    <submittedName>
        <fullName evidence="2">Alternative nadh dehydrogenase</fullName>
    </submittedName>
</protein>
<dbReference type="InterPro" id="IPR002048">
    <property type="entry name" value="EF_hand_dom"/>
</dbReference>
<keyword evidence="3" id="KW-1185">Reference proteome</keyword>
<proteinExistence type="predicted"/>
<name>A0ABR2IWW5_9PEZI</name>
<gene>
    <name evidence="2" type="ORF">PGQ11_007917</name>
</gene>
<dbReference type="EMBL" id="JAPCWZ010000004">
    <property type="protein sequence ID" value="KAK8869339.1"/>
    <property type="molecule type" value="Genomic_DNA"/>
</dbReference>
<dbReference type="InterPro" id="IPR011992">
    <property type="entry name" value="EF-hand-dom_pair"/>
</dbReference>
<feature type="domain" description="EF-hand" evidence="1">
    <location>
        <begin position="59"/>
        <end position="94"/>
    </location>
</feature>
<dbReference type="Gene3D" id="1.10.238.10">
    <property type="entry name" value="EF-hand"/>
    <property type="match status" value="1"/>
</dbReference>
<evidence type="ECO:0000313" key="2">
    <source>
        <dbReference type="EMBL" id="KAK8869339.1"/>
    </source>
</evidence>
<dbReference type="Proteomes" id="UP001390339">
    <property type="component" value="Unassembled WGS sequence"/>
</dbReference>
<sequence>MTTETGSAASDLPIALQILEYTLKRTFKRGKGPKTLELSFNDWRNMASDGWKRFPQAVAHLRRLDKLFNDFDKGQSGTLDFGEHRELLGVIDSKLTSQSATAQARQSAGRLPGQEAGIFAVRIGLGSINEFSGEINALGIGTQVVTADPDKDASDGLNQIAHLEDSDGRRGQHRRKQEVVLGANDSDMVIVRVQLFEQGNAASATTQYDQSRLVFHGSFRIGVIVVDQDVGNG</sequence>
<evidence type="ECO:0000259" key="1">
    <source>
        <dbReference type="PROSITE" id="PS50222"/>
    </source>
</evidence>
<comment type="caution">
    <text evidence="2">The sequence shown here is derived from an EMBL/GenBank/DDBJ whole genome shotgun (WGS) entry which is preliminary data.</text>
</comment>
<accession>A0ABR2IWW5</accession>
<dbReference type="PROSITE" id="PS50222">
    <property type="entry name" value="EF_HAND_2"/>
    <property type="match status" value="1"/>
</dbReference>
<reference evidence="2 3" key="1">
    <citation type="journal article" date="2024" name="IMA Fungus">
        <title>Apiospora arundinis, a panoply of carbohydrate-active enzymes and secondary metabolites.</title>
        <authorList>
            <person name="Sorensen T."/>
            <person name="Petersen C."/>
            <person name="Muurmann A.T."/>
            <person name="Christiansen J.V."/>
            <person name="Brundto M.L."/>
            <person name="Overgaard C.K."/>
            <person name="Boysen A.T."/>
            <person name="Wollenberg R.D."/>
            <person name="Larsen T.O."/>
            <person name="Sorensen J.L."/>
            <person name="Nielsen K.L."/>
            <person name="Sondergaard T.E."/>
        </authorList>
    </citation>
    <scope>NUCLEOTIDE SEQUENCE [LARGE SCALE GENOMIC DNA]</scope>
    <source>
        <strain evidence="2 3">AAU 773</strain>
    </source>
</reference>
<organism evidence="2 3">
    <name type="scientific">Apiospora arundinis</name>
    <dbReference type="NCBI Taxonomy" id="335852"/>
    <lineage>
        <taxon>Eukaryota</taxon>
        <taxon>Fungi</taxon>
        <taxon>Dikarya</taxon>
        <taxon>Ascomycota</taxon>
        <taxon>Pezizomycotina</taxon>
        <taxon>Sordariomycetes</taxon>
        <taxon>Xylariomycetidae</taxon>
        <taxon>Amphisphaeriales</taxon>
        <taxon>Apiosporaceae</taxon>
        <taxon>Apiospora</taxon>
    </lineage>
</organism>